<comment type="caution">
    <text evidence="2">The sequence shown here is derived from an EMBL/GenBank/DDBJ whole genome shotgun (WGS) entry which is preliminary data.</text>
</comment>
<name>A0ABD6EPJ8_9BILA</name>
<accession>A0ABD6EPJ8</accession>
<evidence type="ECO:0000256" key="1">
    <source>
        <dbReference type="SAM" id="MobiDB-lite"/>
    </source>
</evidence>
<organism evidence="2 3">
    <name type="scientific">Gnathostoma spinigerum</name>
    <dbReference type="NCBI Taxonomy" id="75299"/>
    <lineage>
        <taxon>Eukaryota</taxon>
        <taxon>Metazoa</taxon>
        <taxon>Ecdysozoa</taxon>
        <taxon>Nematoda</taxon>
        <taxon>Chromadorea</taxon>
        <taxon>Rhabditida</taxon>
        <taxon>Spirurina</taxon>
        <taxon>Gnathostomatomorpha</taxon>
        <taxon>Gnathostomatoidea</taxon>
        <taxon>Gnathostomatidae</taxon>
        <taxon>Gnathostoma</taxon>
    </lineage>
</organism>
<feature type="region of interest" description="Disordered" evidence="1">
    <location>
        <begin position="25"/>
        <end position="67"/>
    </location>
</feature>
<sequence>MRYENGGVWQSQAALIARIAMRGEKHDGHSFGGGGDGRREPKPSGHSSYSRVGDRLRLRSEATKCCT</sequence>
<protein>
    <submittedName>
        <fullName evidence="2">Uncharacterized protein</fullName>
    </submittedName>
</protein>
<gene>
    <name evidence="2" type="ORF">AB6A40_007811</name>
</gene>
<keyword evidence="3" id="KW-1185">Reference proteome</keyword>
<reference evidence="2 3" key="1">
    <citation type="submission" date="2024-08" db="EMBL/GenBank/DDBJ databases">
        <title>Gnathostoma spinigerum genome.</title>
        <authorList>
            <person name="Gonzalez-Bertolin B."/>
            <person name="Monzon S."/>
            <person name="Zaballos A."/>
            <person name="Jimenez P."/>
            <person name="Dekumyoy P."/>
            <person name="Varona S."/>
            <person name="Cuesta I."/>
            <person name="Sumanam S."/>
            <person name="Adisakwattana P."/>
            <person name="Gasser R.B."/>
            <person name="Hernandez-Gonzalez A."/>
            <person name="Young N.D."/>
            <person name="Perteguer M.J."/>
        </authorList>
    </citation>
    <scope>NUCLEOTIDE SEQUENCE [LARGE SCALE GENOMIC DNA]</scope>
    <source>
        <strain evidence="2">AL3</strain>
        <tissue evidence="2">Liver</tissue>
    </source>
</reference>
<dbReference type="AlphaFoldDB" id="A0ABD6EPJ8"/>
<dbReference type="EMBL" id="JBGFUD010006608">
    <property type="protein sequence ID" value="MFH4981102.1"/>
    <property type="molecule type" value="Genomic_DNA"/>
</dbReference>
<dbReference type="Proteomes" id="UP001608902">
    <property type="component" value="Unassembled WGS sequence"/>
</dbReference>
<proteinExistence type="predicted"/>
<evidence type="ECO:0000313" key="3">
    <source>
        <dbReference type="Proteomes" id="UP001608902"/>
    </source>
</evidence>
<feature type="compositionally biased region" description="Basic and acidic residues" evidence="1">
    <location>
        <begin position="52"/>
        <end position="67"/>
    </location>
</feature>
<evidence type="ECO:0000313" key="2">
    <source>
        <dbReference type="EMBL" id="MFH4981102.1"/>
    </source>
</evidence>